<feature type="binding site" evidence="2">
    <location>
        <position position="83"/>
    </location>
    <ligand>
        <name>Cu cation</name>
        <dbReference type="ChEBI" id="CHEBI:23378"/>
    </ligand>
</feature>
<gene>
    <name evidence="5" type="ORF">SAMN05661099_1358</name>
</gene>
<protein>
    <submittedName>
        <fullName evidence="5">Protein SCO1/2</fullName>
    </submittedName>
</protein>
<dbReference type="PANTHER" id="PTHR12151:SF25">
    <property type="entry name" value="LINALOOL DEHYDRATASE_ISOMERASE DOMAIN-CONTAINING PROTEIN"/>
    <property type="match status" value="1"/>
</dbReference>
<feature type="disulfide bond" description="Redox-active" evidence="3">
    <location>
        <begin position="83"/>
        <end position="87"/>
    </location>
</feature>
<dbReference type="PROSITE" id="PS51257">
    <property type="entry name" value="PROKAR_LIPOPROTEIN"/>
    <property type="match status" value="1"/>
</dbReference>
<dbReference type="EMBL" id="FUYR01000001">
    <property type="protein sequence ID" value="SKB42854.1"/>
    <property type="molecule type" value="Genomic_DNA"/>
</dbReference>
<keyword evidence="2" id="KW-0186">Copper</keyword>
<sequence>MKSLYLLAFALCIFQSCTNPADTKLPILGERAPVEKTVDGKTVIDTVYQTIPAFSYLNQDSVLVTEKDFESKIYIADFFFTSCNTICPIMHRNMLTVYNKFKDNPNVKILSHSIDIKHDLPSRLKAYATKLGVESSKWAFVHGTRDSIYNIAAKNYLVAAYEDKADPQGLVHQGWFVLVDTKKQLRGAYDGTKEDQVKQMMLDMEKLLAEEKLDEK</sequence>
<comment type="similarity">
    <text evidence="1">Belongs to the SCO1/2 family.</text>
</comment>
<evidence type="ECO:0000313" key="6">
    <source>
        <dbReference type="Proteomes" id="UP000189981"/>
    </source>
</evidence>
<feature type="signal peptide" evidence="4">
    <location>
        <begin position="1"/>
        <end position="21"/>
    </location>
</feature>
<keyword evidence="4" id="KW-0732">Signal</keyword>
<accession>A0A1T5B6G1</accession>
<evidence type="ECO:0000256" key="3">
    <source>
        <dbReference type="PIRSR" id="PIRSR603782-2"/>
    </source>
</evidence>
<dbReference type="RefSeq" id="WP_079701843.1">
    <property type="nucleotide sequence ID" value="NZ_FUYR01000001.1"/>
</dbReference>
<evidence type="ECO:0000256" key="1">
    <source>
        <dbReference type="ARBA" id="ARBA00010996"/>
    </source>
</evidence>
<keyword evidence="2" id="KW-0479">Metal-binding</keyword>
<evidence type="ECO:0000256" key="4">
    <source>
        <dbReference type="SAM" id="SignalP"/>
    </source>
</evidence>
<dbReference type="GO" id="GO:0046872">
    <property type="term" value="F:metal ion binding"/>
    <property type="evidence" value="ECO:0007669"/>
    <property type="project" value="UniProtKB-KW"/>
</dbReference>
<dbReference type="OrthoDB" id="9811998at2"/>
<dbReference type="InterPro" id="IPR036249">
    <property type="entry name" value="Thioredoxin-like_sf"/>
</dbReference>
<feature type="binding site" evidence="2">
    <location>
        <position position="87"/>
    </location>
    <ligand>
        <name>Cu cation</name>
        <dbReference type="ChEBI" id="CHEBI:23378"/>
    </ligand>
</feature>
<dbReference type="SUPFAM" id="SSF52833">
    <property type="entry name" value="Thioredoxin-like"/>
    <property type="match status" value="1"/>
</dbReference>
<dbReference type="CDD" id="cd02968">
    <property type="entry name" value="SCO"/>
    <property type="match status" value="1"/>
</dbReference>
<keyword evidence="6" id="KW-1185">Reference proteome</keyword>
<keyword evidence="3" id="KW-1015">Disulfide bond</keyword>
<proteinExistence type="inferred from homology"/>
<feature type="chain" id="PRO_5012165330" evidence="4">
    <location>
        <begin position="22"/>
        <end position="216"/>
    </location>
</feature>
<reference evidence="6" key="1">
    <citation type="submission" date="2017-02" db="EMBL/GenBank/DDBJ databases">
        <authorList>
            <person name="Varghese N."/>
            <person name="Submissions S."/>
        </authorList>
    </citation>
    <scope>NUCLEOTIDE SEQUENCE [LARGE SCALE GENOMIC DNA]</scope>
    <source>
        <strain evidence="6">DSM 22385</strain>
    </source>
</reference>
<dbReference type="Pfam" id="PF02630">
    <property type="entry name" value="SCO1-SenC"/>
    <property type="match status" value="1"/>
</dbReference>
<dbReference type="Gene3D" id="3.40.30.10">
    <property type="entry name" value="Glutaredoxin"/>
    <property type="match status" value="1"/>
</dbReference>
<evidence type="ECO:0000256" key="2">
    <source>
        <dbReference type="PIRSR" id="PIRSR603782-1"/>
    </source>
</evidence>
<dbReference type="Proteomes" id="UP000189981">
    <property type="component" value="Unassembled WGS sequence"/>
</dbReference>
<dbReference type="InterPro" id="IPR003782">
    <property type="entry name" value="SCO1/SenC"/>
</dbReference>
<organism evidence="5 6">
    <name type="scientific">Daejeonella lutea</name>
    <dbReference type="NCBI Taxonomy" id="572036"/>
    <lineage>
        <taxon>Bacteria</taxon>
        <taxon>Pseudomonadati</taxon>
        <taxon>Bacteroidota</taxon>
        <taxon>Sphingobacteriia</taxon>
        <taxon>Sphingobacteriales</taxon>
        <taxon>Sphingobacteriaceae</taxon>
        <taxon>Daejeonella</taxon>
    </lineage>
</organism>
<dbReference type="PANTHER" id="PTHR12151">
    <property type="entry name" value="ELECTRON TRANSPORT PROTIN SCO1/SENC FAMILY MEMBER"/>
    <property type="match status" value="1"/>
</dbReference>
<dbReference type="AlphaFoldDB" id="A0A1T5B6G1"/>
<evidence type="ECO:0000313" key="5">
    <source>
        <dbReference type="EMBL" id="SKB42854.1"/>
    </source>
</evidence>
<dbReference type="STRING" id="572036.SAMN05661099_1358"/>
<name>A0A1T5B6G1_9SPHI</name>
<feature type="binding site" evidence="2">
    <location>
        <position position="172"/>
    </location>
    <ligand>
        <name>Cu cation</name>
        <dbReference type="ChEBI" id="CHEBI:23378"/>
    </ligand>
</feature>